<feature type="compositionally biased region" description="Polar residues" evidence="1">
    <location>
        <begin position="959"/>
        <end position="973"/>
    </location>
</feature>
<evidence type="ECO:0000256" key="1">
    <source>
        <dbReference type="SAM" id="MobiDB-lite"/>
    </source>
</evidence>
<dbReference type="Proteomes" id="UP000799421">
    <property type="component" value="Unassembled WGS sequence"/>
</dbReference>
<feature type="compositionally biased region" description="Basic and acidic residues" evidence="1">
    <location>
        <begin position="884"/>
        <end position="894"/>
    </location>
</feature>
<proteinExistence type="predicted"/>
<feature type="region of interest" description="Disordered" evidence="1">
    <location>
        <begin position="339"/>
        <end position="369"/>
    </location>
</feature>
<feature type="compositionally biased region" description="Low complexity" evidence="1">
    <location>
        <begin position="1010"/>
        <end position="1025"/>
    </location>
</feature>
<feature type="compositionally biased region" description="Low complexity" evidence="1">
    <location>
        <begin position="569"/>
        <end position="586"/>
    </location>
</feature>
<evidence type="ECO:0000313" key="2">
    <source>
        <dbReference type="EMBL" id="KAF2861368.1"/>
    </source>
</evidence>
<feature type="region of interest" description="Disordered" evidence="1">
    <location>
        <begin position="745"/>
        <end position="860"/>
    </location>
</feature>
<gene>
    <name evidence="2" type="ORF">K470DRAFT_263773</name>
</gene>
<feature type="region of interest" description="Disordered" evidence="1">
    <location>
        <begin position="1010"/>
        <end position="1066"/>
    </location>
</feature>
<feature type="compositionally biased region" description="Polar residues" evidence="1">
    <location>
        <begin position="750"/>
        <end position="765"/>
    </location>
</feature>
<feature type="region of interest" description="Disordered" evidence="1">
    <location>
        <begin position="254"/>
        <end position="324"/>
    </location>
</feature>
<feature type="compositionally biased region" description="Low complexity" evidence="1">
    <location>
        <begin position="828"/>
        <end position="844"/>
    </location>
</feature>
<feature type="compositionally biased region" description="Polar residues" evidence="1">
    <location>
        <begin position="355"/>
        <end position="369"/>
    </location>
</feature>
<feature type="compositionally biased region" description="Low complexity" evidence="1">
    <location>
        <begin position="1093"/>
        <end position="1110"/>
    </location>
</feature>
<feature type="region of interest" description="Disordered" evidence="1">
    <location>
        <begin position="684"/>
        <end position="705"/>
    </location>
</feature>
<evidence type="ECO:0000313" key="3">
    <source>
        <dbReference type="Proteomes" id="UP000799421"/>
    </source>
</evidence>
<accession>A0A6A7C3T1</accession>
<reference evidence="2" key="1">
    <citation type="journal article" date="2020" name="Stud. Mycol.">
        <title>101 Dothideomycetes genomes: a test case for predicting lifestyles and emergence of pathogens.</title>
        <authorList>
            <person name="Haridas S."/>
            <person name="Albert R."/>
            <person name="Binder M."/>
            <person name="Bloem J."/>
            <person name="Labutti K."/>
            <person name="Salamov A."/>
            <person name="Andreopoulos B."/>
            <person name="Baker S."/>
            <person name="Barry K."/>
            <person name="Bills G."/>
            <person name="Bluhm B."/>
            <person name="Cannon C."/>
            <person name="Castanera R."/>
            <person name="Culley D."/>
            <person name="Daum C."/>
            <person name="Ezra D."/>
            <person name="Gonzalez J."/>
            <person name="Henrissat B."/>
            <person name="Kuo A."/>
            <person name="Liang C."/>
            <person name="Lipzen A."/>
            <person name="Lutzoni F."/>
            <person name="Magnuson J."/>
            <person name="Mondo S."/>
            <person name="Nolan M."/>
            <person name="Ohm R."/>
            <person name="Pangilinan J."/>
            <person name="Park H.-J."/>
            <person name="Ramirez L."/>
            <person name="Alfaro M."/>
            <person name="Sun H."/>
            <person name="Tritt A."/>
            <person name="Yoshinaga Y."/>
            <person name="Zwiers L.-H."/>
            <person name="Turgeon B."/>
            <person name="Goodwin S."/>
            <person name="Spatafora J."/>
            <person name="Crous P."/>
            <person name="Grigoriev I."/>
        </authorList>
    </citation>
    <scope>NUCLEOTIDE SEQUENCE</scope>
    <source>
        <strain evidence="2">CBS 480.64</strain>
    </source>
</reference>
<feature type="region of interest" description="Disordered" evidence="1">
    <location>
        <begin position="608"/>
        <end position="667"/>
    </location>
</feature>
<feature type="region of interest" description="Disordered" evidence="1">
    <location>
        <begin position="949"/>
        <end position="973"/>
    </location>
</feature>
<dbReference type="OrthoDB" id="5382203at2759"/>
<feature type="compositionally biased region" description="Polar residues" evidence="1">
    <location>
        <begin position="257"/>
        <end position="266"/>
    </location>
</feature>
<feature type="compositionally biased region" description="Polar residues" evidence="1">
    <location>
        <begin position="1183"/>
        <end position="1194"/>
    </location>
</feature>
<organism evidence="2 3">
    <name type="scientific">Piedraia hortae CBS 480.64</name>
    <dbReference type="NCBI Taxonomy" id="1314780"/>
    <lineage>
        <taxon>Eukaryota</taxon>
        <taxon>Fungi</taxon>
        <taxon>Dikarya</taxon>
        <taxon>Ascomycota</taxon>
        <taxon>Pezizomycotina</taxon>
        <taxon>Dothideomycetes</taxon>
        <taxon>Dothideomycetidae</taxon>
        <taxon>Capnodiales</taxon>
        <taxon>Piedraiaceae</taxon>
        <taxon>Piedraia</taxon>
    </lineage>
</organism>
<feature type="region of interest" description="Disordered" evidence="1">
    <location>
        <begin position="564"/>
        <end position="596"/>
    </location>
</feature>
<name>A0A6A7C3T1_9PEZI</name>
<feature type="compositionally biased region" description="Polar residues" evidence="1">
    <location>
        <begin position="1256"/>
        <end position="1265"/>
    </location>
</feature>
<sequence length="1325" mass="143343">MTTPSAGIATHIPPVVKPSPAYVASDGARQAVTSRREGQDIRFTPQALALINAFLDHVLYNFLGAAQSTQLPNLRAAVTDVLKGRLAREAIASADEELEELADGGVGEAGEDGLDDEERATPRPWDLNLMWKRTRLRVMVYMRLGEVEDEEEERYVQEDELFAARQSWRFSQISGLVSWASAIFLTGVLEHIAEQTLQVAVDAAEARTRRPRRSIVASTEPDLPQRGLVVVQDHDVEKIALHHTLGRSWRTWRKSVRTASASTRPSTPRKFCRPDGEIDGNGQSFNTPPPKSWRGGLPTPDSPTTVGGLGATAGAADAAGRPVTEDRIDSSKCLINDKHLITGQAGRPDGVGRQNDYNNTTPGAPGQTASLQTYASPLQRKASEQQLEQSMSPAALQYLNGLADKYSHSQSPPRRTISPTSELMTNMQQSQRLATVESNQQHTQSDRSPEQSRSIPGVMPMTPSYMHYKARPNGTEAATNIRNVQPNGSWLAQPNTPDAQQQMSQTQPSIPQAAQNAQVNGMPSTQDDSATMAQNNAQFSQHVLNGRQNFQETLSPIRQNFQSTRLNSQQQQVQTGAGQDAQGTQVHMNRDLHSSQSEATPYMDAHEFAQPPTPRVVPEQQLQNTESDQQRSASEGFPNVMQQPSTSQNAQQLPTAQAASTASVQPADRDLPVQTQQPMYPMQTGVQVPSQGLSGPQTPVQSTSFPMHSTTHLQQYSTGNMQTSTPVSQPYEQGTQQAFNRFQPNAELTPPSSVLRQGSSQPSIRQVQPDSGDDSQSDLQPSSSDSQPISTTAFPDVPRSNYHAPTSDEQPGSQSMQPITSNVPAPETWLDSSSSRGLSTSRSWTAPGRNGKRRSINGSALGTSGTAAAIAAAAAAAEGASPQKRAESQHRGSVERSSPVPVLNRLTSLTRKDRRPLASPTSRTTLNGRAPGDFDALVQKGDTVKYTLTPMAARDSSDRPQTTASSLTARDARTLTSTRDFADFIRTTGPQGSQYEPNTIAPPVPTLSAARASSSRSHIRSFSAAPPQARSANPGASANAELIDFLRTTPPPTAGGDPNPLDNIGRCIDGKKSLDLNLNSSVPAEYGEKPRSRWSSRPTSPTATSPAARRFAMRSKPDEPQTSLSAKPSPDGVQRTRHRNKDPNAIDTDDEESSGADVLGELPQDQRPGNIAILPNQAKPEQRVTSPTRPSSAHSRLFDRARRASLSRRTSQDEGRSLRSPINNAPPILPPIRTSPDGKPKARNPGDPSPALARPETSSLAQFLKTSGPPEEDGAPAPFVGRQVKLNEKDAMKARKKTEKASIDFGKEGKDKKGFFASMRAWGRR</sequence>
<feature type="region of interest" description="Disordered" evidence="1">
    <location>
        <begin position="1079"/>
        <end position="1287"/>
    </location>
</feature>
<feature type="region of interest" description="Disordered" evidence="1">
    <location>
        <begin position="425"/>
        <end position="459"/>
    </location>
</feature>
<protein>
    <submittedName>
        <fullName evidence="2">Uncharacterized protein</fullName>
    </submittedName>
</protein>
<dbReference type="EMBL" id="MU005973">
    <property type="protein sequence ID" value="KAF2861368.1"/>
    <property type="molecule type" value="Genomic_DNA"/>
</dbReference>
<feature type="compositionally biased region" description="Polar residues" evidence="1">
    <location>
        <begin position="425"/>
        <end position="443"/>
    </location>
</feature>
<feature type="compositionally biased region" description="Polar residues" evidence="1">
    <location>
        <begin position="640"/>
        <end position="664"/>
    </location>
</feature>
<feature type="region of interest" description="Disordered" evidence="1">
    <location>
        <begin position="878"/>
        <end position="935"/>
    </location>
</feature>
<feature type="compositionally biased region" description="Polar residues" evidence="1">
    <location>
        <begin position="620"/>
        <end position="633"/>
    </location>
</feature>
<feature type="compositionally biased region" description="Low complexity" evidence="1">
    <location>
        <begin position="777"/>
        <end position="790"/>
    </location>
</feature>
<feature type="compositionally biased region" description="Polar residues" evidence="1">
    <location>
        <begin position="803"/>
        <end position="823"/>
    </location>
</feature>
<keyword evidence="3" id="KW-1185">Reference proteome</keyword>